<evidence type="ECO:0000259" key="1">
    <source>
        <dbReference type="Pfam" id="PF12673"/>
    </source>
</evidence>
<dbReference type="Proteomes" id="UP000823915">
    <property type="component" value="Unassembled WGS sequence"/>
</dbReference>
<dbReference type="InterPro" id="IPR024300">
    <property type="entry name" value="SipL_SPOCS_dom"/>
</dbReference>
<sequence>MQQPYPWFEPVFDGSLEAPLDLQYDLPDYCPEIQKLLKCRVTPQVSSCVATQDGLQCEGICDVRVLYLDSKGSGLRSCQFTKEFSAVGKLKGSGDLAVAAATASISHLTCRASGARRIEIHAAVSLEALAVCQRTLELPTALEGEGLEVRSQTLEGYQAVNAVSHSFQVEDQIPFKNGKPPVDAILRWDAACRVSEVRVEEEQIRAAGAVEVSFLYLPAGEAGPETMSASLSFSQTIACNGAGEGCLCWLRAYPGECSIQPREDDMGENTSVSVTVKLTVLALLYKPCEVHLLEDAYSRTRPLNLRWEQGTFLRQAETVSQVCKKKVTMSLGGEEIRRVVDLWQEQSTVQAVTEQGALTFRAKWNLCLLYENAQGKLCCAEKSCDAAFPAEGAGVTGGKCRVWGRTNLWEYRIVDRNAVEVSTETEVSALVCREEERRFLTGAPSKENVPAYPKEHKLLVVYASQGESLWEIGKSHRASMEELRALNGLAEDALPDRRPIIICNR</sequence>
<accession>A0A9D1YB48</accession>
<protein>
    <submittedName>
        <fullName evidence="2">DUF3794 domain-containing protein</fullName>
    </submittedName>
</protein>
<feature type="domain" description="SipL SPOCS" evidence="1">
    <location>
        <begin position="182"/>
        <end position="249"/>
    </location>
</feature>
<reference evidence="2" key="2">
    <citation type="submission" date="2021-04" db="EMBL/GenBank/DDBJ databases">
        <authorList>
            <person name="Gilroy R."/>
        </authorList>
    </citation>
    <scope>NUCLEOTIDE SEQUENCE</scope>
    <source>
        <strain evidence="2">1282</strain>
    </source>
</reference>
<gene>
    <name evidence="2" type="ORF">H9838_00635</name>
</gene>
<comment type="caution">
    <text evidence="2">The sequence shown here is derived from an EMBL/GenBank/DDBJ whole genome shotgun (WGS) entry which is preliminary data.</text>
</comment>
<organism evidence="2 3">
    <name type="scientific">Candidatus Acutalibacter pullistercoris</name>
    <dbReference type="NCBI Taxonomy" id="2838418"/>
    <lineage>
        <taxon>Bacteria</taxon>
        <taxon>Bacillati</taxon>
        <taxon>Bacillota</taxon>
        <taxon>Clostridia</taxon>
        <taxon>Eubacteriales</taxon>
        <taxon>Acutalibacteraceae</taxon>
        <taxon>Acutalibacter</taxon>
    </lineage>
</organism>
<name>A0A9D1YB48_9FIRM</name>
<reference evidence="2" key="1">
    <citation type="journal article" date="2021" name="PeerJ">
        <title>Extensive microbial diversity within the chicken gut microbiome revealed by metagenomics and culture.</title>
        <authorList>
            <person name="Gilroy R."/>
            <person name="Ravi A."/>
            <person name="Getino M."/>
            <person name="Pursley I."/>
            <person name="Horton D.L."/>
            <person name="Alikhan N.F."/>
            <person name="Baker D."/>
            <person name="Gharbi K."/>
            <person name="Hall N."/>
            <person name="Watson M."/>
            <person name="Adriaenssens E.M."/>
            <person name="Foster-Nyarko E."/>
            <person name="Jarju S."/>
            <person name="Secka A."/>
            <person name="Antonio M."/>
            <person name="Oren A."/>
            <person name="Chaudhuri R.R."/>
            <person name="La Ragione R."/>
            <person name="Hildebrand F."/>
            <person name="Pallen M.J."/>
        </authorList>
    </citation>
    <scope>NUCLEOTIDE SEQUENCE</scope>
    <source>
        <strain evidence="2">1282</strain>
    </source>
</reference>
<dbReference type="EMBL" id="DXDU01000010">
    <property type="protein sequence ID" value="HIY25663.1"/>
    <property type="molecule type" value="Genomic_DNA"/>
</dbReference>
<feature type="domain" description="SipL SPOCS" evidence="1">
    <location>
        <begin position="32"/>
        <end position="110"/>
    </location>
</feature>
<evidence type="ECO:0000313" key="2">
    <source>
        <dbReference type="EMBL" id="HIY25663.1"/>
    </source>
</evidence>
<proteinExistence type="predicted"/>
<dbReference type="InterPro" id="IPR018392">
    <property type="entry name" value="LysM"/>
</dbReference>
<evidence type="ECO:0000313" key="3">
    <source>
        <dbReference type="Proteomes" id="UP000823915"/>
    </source>
</evidence>
<dbReference type="CDD" id="cd00118">
    <property type="entry name" value="LysM"/>
    <property type="match status" value="1"/>
</dbReference>
<dbReference type="AlphaFoldDB" id="A0A9D1YB48"/>
<dbReference type="Pfam" id="PF12673">
    <property type="entry name" value="SipL"/>
    <property type="match status" value="2"/>
</dbReference>